<proteinExistence type="predicted"/>
<dbReference type="Proteomes" id="UP000198415">
    <property type="component" value="Unassembled WGS sequence"/>
</dbReference>
<protein>
    <recommendedName>
        <fullName evidence="1">DUF6891 domain-containing protein</fullName>
    </recommendedName>
</protein>
<dbReference type="InterPro" id="IPR054186">
    <property type="entry name" value="DUF6891"/>
</dbReference>
<evidence type="ECO:0000259" key="1">
    <source>
        <dbReference type="Pfam" id="PF21831"/>
    </source>
</evidence>
<organism evidence="2 3">
    <name type="scientific">Actinoplanes regularis</name>
    <dbReference type="NCBI Taxonomy" id="52697"/>
    <lineage>
        <taxon>Bacteria</taxon>
        <taxon>Bacillati</taxon>
        <taxon>Actinomycetota</taxon>
        <taxon>Actinomycetes</taxon>
        <taxon>Micromonosporales</taxon>
        <taxon>Micromonosporaceae</taxon>
        <taxon>Actinoplanes</taxon>
    </lineage>
</organism>
<dbReference type="EMBL" id="FZNR01000002">
    <property type="protein sequence ID" value="SNR43817.1"/>
    <property type="molecule type" value="Genomic_DNA"/>
</dbReference>
<gene>
    <name evidence="2" type="ORF">SAMN06264365_102364</name>
</gene>
<evidence type="ECO:0000313" key="3">
    <source>
        <dbReference type="Proteomes" id="UP000198415"/>
    </source>
</evidence>
<reference evidence="2 3" key="1">
    <citation type="submission" date="2017-06" db="EMBL/GenBank/DDBJ databases">
        <authorList>
            <person name="Kim H.J."/>
            <person name="Triplett B.A."/>
        </authorList>
    </citation>
    <scope>NUCLEOTIDE SEQUENCE [LARGE SCALE GENOMIC DNA]</scope>
    <source>
        <strain evidence="2 3">DSM 43151</strain>
    </source>
</reference>
<feature type="domain" description="DUF6891" evidence="1">
    <location>
        <begin position="3"/>
        <end position="181"/>
    </location>
</feature>
<evidence type="ECO:0000313" key="2">
    <source>
        <dbReference type="EMBL" id="SNR43817.1"/>
    </source>
</evidence>
<accession>A0A238WBM3</accession>
<dbReference type="Pfam" id="PF21831">
    <property type="entry name" value="DUF6891"/>
    <property type="match status" value="1"/>
</dbReference>
<dbReference type="AlphaFoldDB" id="A0A238WBM3"/>
<name>A0A238WBM3_9ACTN</name>
<dbReference type="OrthoDB" id="5515732at2"/>
<keyword evidence="3" id="KW-1185">Reference proteome</keyword>
<sequence length="387" mass="41476">MITEARQHIVNHVARGRRDCATIVEDTVEYLHGEAEPAQIRALAWGLVGPAFEAHLAAQAGWPERTDNDRLTDAFQALDRAGIVAREEFSCCQNCGVAEIGGESESGRGYVFYHWQDAERAADGGTLYLAYGLIKPAAEGASAVRIGQEVAAALRAEGLEVVWDGSAGQRINVRMTWARRRHGRLAAYLAEDPAGSPAIEVEVISGKAGPGVGGVTPALQLERLVLPWLPDEVTVRLTTPDGRAIEVHREFDRLVDADGRQTGRFAGLSLLGEGEGEGDVIPEDGLLSVLVSTTGLGCRPMTLPETFAALRGLPCTRSWLSAVGRSGGCVQMVWEEGRLWLETPDVEAAASFGKYATVAEAESMLAVLAEEDRVAVRDLAGVIAKPW</sequence>
<dbReference type="RefSeq" id="WP_089292173.1">
    <property type="nucleotide sequence ID" value="NZ_BOMU01000028.1"/>
</dbReference>